<organism evidence="2 3">
    <name type="scientific">Phytophthora fragariae</name>
    <dbReference type="NCBI Taxonomy" id="53985"/>
    <lineage>
        <taxon>Eukaryota</taxon>
        <taxon>Sar</taxon>
        <taxon>Stramenopiles</taxon>
        <taxon>Oomycota</taxon>
        <taxon>Peronosporomycetes</taxon>
        <taxon>Peronosporales</taxon>
        <taxon>Peronosporaceae</taxon>
        <taxon>Phytophthora</taxon>
    </lineage>
</organism>
<gene>
    <name evidence="2" type="ORF">PF011_g12535</name>
</gene>
<reference evidence="2 3" key="1">
    <citation type="submission" date="2018-09" db="EMBL/GenBank/DDBJ databases">
        <title>Genomic investigation of the strawberry pathogen Phytophthora fragariae indicates pathogenicity is determined by transcriptional variation in three key races.</title>
        <authorList>
            <person name="Adams T.M."/>
            <person name="Armitage A.D."/>
            <person name="Sobczyk M.K."/>
            <person name="Bates H.J."/>
            <person name="Dunwell J.M."/>
            <person name="Nellist C.F."/>
            <person name="Harrison R.J."/>
        </authorList>
    </citation>
    <scope>NUCLEOTIDE SEQUENCE [LARGE SCALE GENOMIC DNA]</scope>
    <source>
        <strain evidence="2 3">SCRP245</strain>
    </source>
</reference>
<dbReference type="Proteomes" id="UP000460718">
    <property type="component" value="Unassembled WGS sequence"/>
</dbReference>
<comment type="caution">
    <text evidence="2">The sequence shown here is derived from an EMBL/GenBank/DDBJ whole genome shotgun (WGS) entry which is preliminary data.</text>
</comment>
<protein>
    <submittedName>
        <fullName evidence="2">Uncharacterized protein</fullName>
    </submittedName>
</protein>
<feature type="region of interest" description="Disordered" evidence="1">
    <location>
        <begin position="72"/>
        <end position="103"/>
    </location>
</feature>
<evidence type="ECO:0000256" key="1">
    <source>
        <dbReference type="SAM" id="MobiDB-lite"/>
    </source>
</evidence>
<dbReference type="AlphaFoldDB" id="A0A6A3KKJ0"/>
<evidence type="ECO:0000313" key="3">
    <source>
        <dbReference type="Proteomes" id="UP000460718"/>
    </source>
</evidence>
<name>A0A6A3KKJ0_9STRA</name>
<proteinExistence type="predicted"/>
<accession>A0A6A3KKJ0</accession>
<evidence type="ECO:0000313" key="2">
    <source>
        <dbReference type="EMBL" id="KAE9004244.1"/>
    </source>
</evidence>
<sequence>MAKRFDLVSVCVNVAGDRESGVAWTAHPHCWCQVDIDVLALILQASSEMLSRQPTHVEKHADVAAEYEAYLQEKERKSKSSSSSSKTNAQQTAPAFESMAARREARRQDLGGGDVECLLLLLLPSLLSSCHSISPWRGVHVSTLSSNVARSSVGLTAFIVRS</sequence>
<dbReference type="EMBL" id="QXFW01000733">
    <property type="protein sequence ID" value="KAE9004244.1"/>
    <property type="molecule type" value="Genomic_DNA"/>
</dbReference>